<dbReference type="Pfam" id="PF13873">
    <property type="entry name" value="Myb_DNA-bind_5"/>
    <property type="match status" value="1"/>
</dbReference>
<keyword evidence="11" id="KW-1185">Reference proteome</keyword>
<keyword evidence="4" id="KW-0805">Transcription regulation</keyword>
<dbReference type="InterPro" id="IPR038717">
    <property type="entry name" value="Tc1-like_DDE_dom"/>
</dbReference>
<dbReference type="PANTHER" id="PTHR19303">
    <property type="entry name" value="TRANSPOSON"/>
    <property type="match status" value="1"/>
</dbReference>
<evidence type="ECO:0000259" key="9">
    <source>
        <dbReference type="PROSITE" id="PS51253"/>
    </source>
</evidence>
<dbReference type="InterPro" id="IPR006600">
    <property type="entry name" value="HTH_CenpB_DNA-bd_dom"/>
</dbReference>
<dbReference type="InterPro" id="IPR036397">
    <property type="entry name" value="RNaseH_sf"/>
</dbReference>
<dbReference type="InterPro" id="IPR002492">
    <property type="entry name" value="Transposase_Tc1-like"/>
</dbReference>
<dbReference type="EMBL" id="JABDTM020024829">
    <property type="protein sequence ID" value="KAH0813920.1"/>
    <property type="molecule type" value="Genomic_DNA"/>
</dbReference>
<dbReference type="Pfam" id="PF13358">
    <property type="entry name" value="DDE_3"/>
    <property type="match status" value="1"/>
</dbReference>
<keyword evidence="6" id="KW-0804">Transcription</keyword>
<reference evidence="10" key="1">
    <citation type="journal article" date="2020" name="J Insects Food Feed">
        <title>The yellow mealworm (Tenebrio molitor) genome: a resource for the emerging insects as food and feed industry.</title>
        <authorList>
            <person name="Eriksson T."/>
            <person name="Andere A."/>
            <person name="Kelstrup H."/>
            <person name="Emery V."/>
            <person name="Picard C."/>
        </authorList>
    </citation>
    <scope>NUCLEOTIDE SEQUENCE</scope>
    <source>
        <strain evidence="10">Stoneville</strain>
        <tissue evidence="10">Whole head</tissue>
    </source>
</reference>
<feature type="compositionally biased region" description="Acidic residues" evidence="8">
    <location>
        <begin position="429"/>
        <end position="445"/>
    </location>
</feature>
<comment type="subcellular location">
    <subcellularLocation>
        <location evidence="1">Nucleus</location>
    </subcellularLocation>
</comment>
<dbReference type="GO" id="GO:0015074">
    <property type="term" value="P:DNA integration"/>
    <property type="evidence" value="ECO:0007669"/>
    <property type="project" value="InterPro"/>
</dbReference>
<dbReference type="SUPFAM" id="SSF46689">
    <property type="entry name" value="Homeodomain-like"/>
    <property type="match status" value="1"/>
</dbReference>
<dbReference type="GO" id="GO:0006313">
    <property type="term" value="P:DNA transposition"/>
    <property type="evidence" value="ECO:0007669"/>
    <property type="project" value="InterPro"/>
</dbReference>
<reference evidence="10" key="2">
    <citation type="submission" date="2021-08" db="EMBL/GenBank/DDBJ databases">
        <authorList>
            <person name="Eriksson T."/>
        </authorList>
    </citation>
    <scope>NUCLEOTIDE SEQUENCE</scope>
    <source>
        <strain evidence="10">Stoneville</strain>
        <tissue evidence="10">Whole head</tissue>
    </source>
</reference>
<evidence type="ECO:0000256" key="1">
    <source>
        <dbReference type="ARBA" id="ARBA00004123"/>
    </source>
</evidence>
<gene>
    <name evidence="10" type="ORF">GEV33_008871</name>
</gene>
<dbReference type="InterPro" id="IPR028002">
    <property type="entry name" value="Myb_DNA-bind_5"/>
</dbReference>
<evidence type="ECO:0000313" key="11">
    <source>
        <dbReference type="Proteomes" id="UP000719412"/>
    </source>
</evidence>
<feature type="region of interest" description="Disordered" evidence="8">
    <location>
        <begin position="1"/>
        <end position="32"/>
    </location>
</feature>
<proteinExistence type="predicted"/>
<keyword evidence="5" id="KW-0238">DNA-binding</keyword>
<evidence type="ECO:0000256" key="4">
    <source>
        <dbReference type="ARBA" id="ARBA00023015"/>
    </source>
</evidence>
<comment type="subunit">
    <text evidence="2">Self-associates forming complexes of several hundred monomers.</text>
</comment>
<feature type="region of interest" description="Disordered" evidence="8">
    <location>
        <begin position="429"/>
        <end position="463"/>
    </location>
</feature>
<protein>
    <recommendedName>
        <fullName evidence="3">Regulatory protein zeste</fullName>
    </recommendedName>
</protein>
<dbReference type="InterPro" id="IPR009057">
    <property type="entry name" value="Homeodomain-like_sf"/>
</dbReference>
<dbReference type="GO" id="GO:0005634">
    <property type="term" value="C:nucleus"/>
    <property type="evidence" value="ECO:0007669"/>
    <property type="project" value="UniProtKB-SubCell"/>
</dbReference>
<dbReference type="InterPro" id="IPR050863">
    <property type="entry name" value="CenT-Element_Derived"/>
</dbReference>
<accession>A0A8J6LA75</accession>
<dbReference type="Gene3D" id="3.30.420.10">
    <property type="entry name" value="Ribonuclease H-like superfamily/Ribonuclease H"/>
    <property type="match status" value="1"/>
</dbReference>
<comment type="caution">
    <text evidence="10">The sequence shown here is derived from an EMBL/GenBank/DDBJ whole genome shotgun (WGS) entry which is preliminary data.</text>
</comment>
<organism evidence="10 11">
    <name type="scientific">Tenebrio molitor</name>
    <name type="common">Yellow mealworm beetle</name>
    <dbReference type="NCBI Taxonomy" id="7067"/>
    <lineage>
        <taxon>Eukaryota</taxon>
        <taxon>Metazoa</taxon>
        <taxon>Ecdysozoa</taxon>
        <taxon>Arthropoda</taxon>
        <taxon>Hexapoda</taxon>
        <taxon>Insecta</taxon>
        <taxon>Pterygota</taxon>
        <taxon>Neoptera</taxon>
        <taxon>Endopterygota</taxon>
        <taxon>Coleoptera</taxon>
        <taxon>Polyphaga</taxon>
        <taxon>Cucujiformia</taxon>
        <taxon>Tenebrionidae</taxon>
        <taxon>Tenebrio</taxon>
    </lineage>
</organism>
<name>A0A8J6LA75_TENMO</name>
<dbReference type="PROSITE" id="PS51253">
    <property type="entry name" value="HTH_CENPB"/>
    <property type="match status" value="1"/>
</dbReference>
<feature type="compositionally biased region" description="Basic and acidic residues" evidence="8">
    <location>
        <begin position="1"/>
        <end position="24"/>
    </location>
</feature>
<dbReference type="SMART" id="SM00674">
    <property type="entry name" value="CENPB"/>
    <property type="match status" value="1"/>
</dbReference>
<evidence type="ECO:0000256" key="3">
    <source>
        <dbReference type="ARBA" id="ARBA00016807"/>
    </source>
</evidence>
<dbReference type="Gene3D" id="1.10.10.60">
    <property type="entry name" value="Homeodomain-like"/>
    <property type="match status" value="1"/>
</dbReference>
<evidence type="ECO:0000256" key="7">
    <source>
        <dbReference type="ARBA" id="ARBA00025466"/>
    </source>
</evidence>
<evidence type="ECO:0000256" key="8">
    <source>
        <dbReference type="SAM" id="MobiDB-lite"/>
    </source>
</evidence>
<dbReference type="PANTHER" id="PTHR19303:SF16">
    <property type="entry name" value="JERKY PROTEIN HOMOLOG-LIKE"/>
    <property type="match status" value="1"/>
</dbReference>
<evidence type="ECO:0000256" key="5">
    <source>
        <dbReference type="ARBA" id="ARBA00023125"/>
    </source>
</evidence>
<feature type="domain" description="HTH CENPB-type" evidence="9">
    <location>
        <begin position="617"/>
        <end position="692"/>
    </location>
</feature>
<dbReference type="GO" id="GO:0003677">
    <property type="term" value="F:DNA binding"/>
    <property type="evidence" value="ECO:0007669"/>
    <property type="project" value="UniProtKB-KW"/>
</dbReference>
<evidence type="ECO:0000313" key="10">
    <source>
        <dbReference type="EMBL" id="KAH0813920.1"/>
    </source>
</evidence>
<evidence type="ECO:0000256" key="6">
    <source>
        <dbReference type="ARBA" id="ARBA00023163"/>
    </source>
</evidence>
<dbReference type="Proteomes" id="UP000719412">
    <property type="component" value="Unassembled WGS sequence"/>
</dbReference>
<evidence type="ECO:0000256" key="2">
    <source>
        <dbReference type="ARBA" id="ARBA00011764"/>
    </source>
</evidence>
<comment type="function">
    <text evidence="7">Involved in transvection phenomena (= synapsis-dependent gene expression), where the synaptic pairing of chromosomes carrying genes with which zeste interacts influences the expression of these genes. Zeste binds to DNA and stimulates transcription from a nearby promoter.</text>
</comment>
<dbReference type="AlphaFoldDB" id="A0A8J6LA75"/>
<sequence>MDERGMEEEGKDREGEGWGIKENHSTSNAASTTSLEKMNLELSPSILGEDISFGGFCELVSPAHTILDVSDNDDDFEVKPGTSSSSLLKPQLPASGKGVGRGKIWADVKKHYKGARDSDSDSDIKIVKEHWQRQLVRSYKRKLAEKAKYDKELLQIIETKRREKIIKVKRDKVMKQINGWRQLMQIREALNLNCGLSTIRLRLHELGVHARTPAKKIQLTPAQAEARLNFCMDNLNRDWSNVIFTDEKVFMSSQDTPIRLIWRRDGTRYHPQNVRPNRSSGRISVGYWAWMSQDGPGEITQITPPRFNSHRYWEILEEVMLPTVRNIYPEEERPRFAFVQDNCSIHKANIIMDWFADHPEIDLIRWPSKSPDLNPIENLWGQMILNWGDPFHGARRRTVEELDANVRRVWTMLRGRDYCRNMVAGMRESDDDEFSKELSEEDGTSDTESNAENGGGDSDHIQGDENVALTSKTEPKAKRPKVSSFNWHKGNFKPTENFDRGQLRDTAVVLKFFDELFDSVNATILHPTTGKPLKCAASETSDHLQYWRKARKSQRNMYFKKESREKKRFHLPSNIGHVIYRAIAAEYGVGVSTVSEWRKNRQKIEQWCSVLSAPNKKRKTMKESEHKKTDEGLYLWFNQNRERGVPISGPILRQKAAGMSQDLTVTEAPDRFVASESWLTRWKSRHGEEVLLLAELVAKNRSVIENKQSGAITHEQEESAWQKLTEQFNAVTSGDRRTTKMLMEKWRNTKKNSTKNYSEIKKSLHKTGGESKESIIGMETPVDTVVHDIIGARMTGYESVCDSDNVVSNLDLNNSIVKPGEIVEVVEGDDIHMIVVCLVVQQIPK</sequence>
<feature type="region of interest" description="Disordered" evidence="8">
    <location>
        <begin position="469"/>
        <end position="488"/>
    </location>
</feature>
<dbReference type="Pfam" id="PF01498">
    <property type="entry name" value="HTH_Tnp_Tc3_2"/>
    <property type="match status" value="1"/>
</dbReference>